<name>A0A2H0M259_9BACT</name>
<sequence>MRKSYIICIIFLTLLKASIAEANQQLARFALETDKGLYELGEEITVSGLTQNLSSQVIYIQTLRPLANIDLFIAGPNGRKFQLKDERGPFIPTDYSAVMPSEKKKFFTIKLGAKDLNRENTAGLEFFSESGKYEISYSYRDSNPVMEKALKGTYNAKPVTIEIASLKNISKAKNVDEPVNTDSKETVPVKDIRLTKEQAILIAQNHINSLKEYKKIAMSFLFISDTVENGCWAAGFEEEKTNIFHLIKVNAATGRAEEAYFLE</sequence>
<organism evidence="2 3">
    <name type="scientific">Candidatus Ghiorseimicrobium undicola</name>
    <dbReference type="NCBI Taxonomy" id="1974746"/>
    <lineage>
        <taxon>Bacteria</taxon>
        <taxon>Pseudomonadati</taxon>
        <taxon>Candidatus Omnitrophota</taxon>
        <taxon>Candidatus Ghiorseimicrobium</taxon>
    </lineage>
</organism>
<gene>
    <name evidence="2" type="ORF">COV72_00390</name>
</gene>
<feature type="chain" id="PRO_5013950552" evidence="1">
    <location>
        <begin position="23"/>
        <end position="263"/>
    </location>
</feature>
<dbReference type="Proteomes" id="UP000229641">
    <property type="component" value="Unassembled WGS sequence"/>
</dbReference>
<evidence type="ECO:0000313" key="2">
    <source>
        <dbReference type="EMBL" id="PIQ90004.1"/>
    </source>
</evidence>
<evidence type="ECO:0000256" key="1">
    <source>
        <dbReference type="SAM" id="SignalP"/>
    </source>
</evidence>
<comment type="caution">
    <text evidence="2">The sequence shown here is derived from an EMBL/GenBank/DDBJ whole genome shotgun (WGS) entry which is preliminary data.</text>
</comment>
<dbReference type="EMBL" id="PCWA01000007">
    <property type="protein sequence ID" value="PIQ90004.1"/>
    <property type="molecule type" value="Genomic_DNA"/>
</dbReference>
<dbReference type="AlphaFoldDB" id="A0A2H0M259"/>
<feature type="signal peptide" evidence="1">
    <location>
        <begin position="1"/>
        <end position="22"/>
    </location>
</feature>
<reference evidence="2 3" key="1">
    <citation type="submission" date="2017-09" db="EMBL/GenBank/DDBJ databases">
        <title>Depth-based differentiation of microbial function through sediment-hosted aquifers and enrichment of novel symbionts in the deep terrestrial subsurface.</title>
        <authorList>
            <person name="Probst A.J."/>
            <person name="Ladd B."/>
            <person name="Jarett J.K."/>
            <person name="Geller-Mcgrath D.E."/>
            <person name="Sieber C.M."/>
            <person name="Emerson J.B."/>
            <person name="Anantharaman K."/>
            <person name="Thomas B.C."/>
            <person name="Malmstrom R."/>
            <person name="Stieglmeier M."/>
            <person name="Klingl A."/>
            <person name="Woyke T."/>
            <person name="Ryan C.M."/>
            <person name="Banfield J.F."/>
        </authorList>
    </citation>
    <scope>NUCLEOTIDE SEQUENCE [LARGE SCALE GENOMIC DNA]</scope>
    <source>
        <strain evidence="2">CG11_big_fil_rev_8_21_14_0_20_42_13</strain>
    </source>
</reference>
<evidence type="ECO:0000313" key="3">
    <source>
        <dbReference type="Proteomes" id="UP000229641"/>
    </source>
</evidence>
<accession>A0A2H0M259</accession>
<protein>
    <submittedName>
        <fullName evidence="2">Uncharacterized protein</fullName>
    </submittedName>
</protein>
<keyword evidence="1" id="KW-0732">Signal</keyword>
<proteinExistence type="predicted"/>